<feature type="compositionally biased region" description="Low complexity" evidence="1">
    <location>
        <begin position="616"/>
        <end position="634"/>
    </location>
</feature>
<reference evidence="2 3" key="1">
    <citation type="submission" date="2017-12" db="EMBL/GenBank/DDBJ databases">
        <title>Hemimetabolous genomes reveal molecular basis of termite eusociality.</title>
        <authorList>
            <person name="Harrison M.C."/>
            <person name="Jongepier E."/>
            <person name="Robertson H.M."/>
            <person name="Arning N."/>
            <person name="Bitard-Feildel T."/>
            <person name="Chao H."/>
            <person name="Childers C.P."/>
            <person name="Dinh H."/>
            <person name="Doddapaneni H."/>
            <person name="Dugan S."/>
            <person name="Gowin J."/>
            <person name="Greiner C."/>
            <person name="Han Y."/>
            <person name="Hu H."/>
            <person name="Hughes D.S.T."/>
            <person name="Huylmans A.-K."/>
            <person name="Kemena C."/>
            <person name="Kremer L.P.M."/>
            <person name="Lee S.L."/>
            <person name="Lopez-Ezquerra A."/>
            <person name="Mallet L."/>
            <person name="Monroy-Kuhn J.M."/>
            <person name="Moser A."/>
            <person name="Murali S.C."/>
            <person name="Muzny D.M."/>
            <person name="Otani S."/>
            <person name="Piulachs M.-D."/>
            <person name="Poelchau M."/>
            <person name="Qu J."/>
            <person name="Schaub F."/>
            <person name="Wada-Katsumata A."/>
            <person name="Worley K.C."/>
            <person name="Xie Q."/>
            <person name="Ylla G."/>
            <person name="Poulsen M."/>
            <person name="Gibbs R.A."/>
            <person name="Schal C."/>
            <person name="Richards S."/>
            <person name="Belles X."/>
            <person name="Korb J."/>
            <person name="Bornberg-Bauer E."/>
        </authorList>
    </citation>
    <scope>NUCLEOTIDE SEQUENCE [LARGE SCALE GENOMIC DNA]</scope>
    <source>
        <tissue evidence="2">Whole body</tissue>
    </source>
</reference>
<dbReference type="InParanoid" id="A0A2J7RN88"/>
<feature type="compositionally biased region" description="Basic and acidic residues" evidence="1">
    <location>
        <begin position="385"/>
        <end position="398"/>
    </location>
</feature>
<dbReference type="OrthoDB" id="19092at2759"/>
<feature type="compositionally biased region" description="Low complexity" evidence="1">
    <location>
        <begin position="188"/>
        <end position="211"/>
    </location>
</feature>
<keyword evidence="3" id="KW-1185">Reference proteome</keyword>
<organism evidence="2 3">
    <name type="scientific">Cryptotermes secundus</name>
    <dbReference type="NCBI Taxonomy" id="105785"/>
    <lineage>
        <taxon>Eukaryota</taxon>
        <taxon>Metazoa</taxon>
        <taxon>Ecdysozoa</taxon>
        <taxon>Arthropoda</taxon>
        <taxon>Hexapoda</taxon>
        <taxon>Insecta</taxon>
        <taxon>Pterygota</taxon>
        <taxon>Neoptera</taxon>
        <taxon>Polyneoptera</taxon>
        <taxon>Dictyoptera</taxon>
        <taxon>Blattodea</taxon>
        <taxon>Blattoidea</taxon>
        <taxon>Termitoidae</taxon>
        <taxon>Kalotermitidae</taxon>
        <taxon>Cryptotermitinae</taxon>
        <taxon>Cryptotermes</taxon>
    </lineage>
</organism>
<dbReference type="AlphaFoldDB" id="A0A2J7RN88"/>
<feature type="region of interest" description="Disordered" evidence="1">
    <location>
        <begin position="86"/>
        <end position="117"/>
    </location>
</feature>
<feature type="compositionally biased region" description="Basic and acidic residues" evidence="1">
    <location>
        <begin position="665"/>
        <end position="680"/>
    </location>
</feature>
<protein>
    <submittedName>
        <fullName evidence="2">Uncharacterized protein</fullName>
    </submittedName>
</protein>
<dbReference type="Proteomes" id="UP000235965">
    <property type="component" value="Unassembled WGS sequence"/>
</dbReference>
<dbReference type="EMBL" id="NEVH01002545">
    <property type="protein sequence ID" value="PNF42300.1"/>
    <property type="molecule type" value="Genomic_DNA"/>
</dbReference>
<proteinExistence type="predicted"/>
<feature type="compositionally biased region" description="Polar residues" evidence="1">
    <location>
        <begin position="315"/>
        <end position="327"/>
    </location>
</feature>
<feature type="compositionally biased region" description="Basic and acidic residues" evidence="1">
    <location>
        <begin position="355"/>
        <end position="365"/>
    </location>
</feature>
<feature type="compositionally biased region" description="Low complexity" evidence="1">
    <location>
        <begin position="682"/>
        <end position="694"/>
    </location>
</feature>
<feature type="compositionally biased region" description="Low complexity" evidence="1">
    <location>
        <begin position="584"/>
        <end position="593"/>
    </location>
</feature>
<evidence type="ECO:0000313" key="2">
    <source>
        <dbReference type="EMBL" id="PNF42300.1"/>
    </source>
</evidence>
<name>A0A2J7RN88_9NEOP</name>
<feature type="compositionally biased region" description="Polar residues" evidence="1">
    <location>
        <begin position="267"/>
        <end position="288"/>
    </location>
</feature>
<feature type="region of interest" description="Disordered" evidence="1">
    <location>
        <begin position="564"/>
        <end position="705"/>
    </location>
</feature>
<feature type="compositionally biased region" description="Low complexity" evidence="1">
    <location>
        <begin position="227"/>
        <end position="237"/>
    </location>
</feature>
<accession>A0A2J7RN88</accession>
<feature type="compositionally biased region" description="Low complexity" evidence="1">
    <location>
        <begin position="244"/>
        <end position="255"/>
    </location>
</feature>
<gene>
    <name evidence="2" type="ORF">B7P43_G05510</name>
</gene>
<feature type="region of interest" description="Disordered" evidence="1">
    <location>
        <begin position="188"/>
        <end position="409"/>
    </location>
</feature>
<feature type="compositionally biased region" description="Basic and acidic residues" evidence="1">
    <location>
        <begin position="569"/>
        <end position="580"/>
    </location>
</feature>
<sequence>MKLPSQSHRGSIHPRHELCFRDTNVSFLKDRLSHKFGISSRNVGKGDHPVRLMRATSSSPSRTRTSLTTLCRSKSAPEEILNINRKTEVSSSNVQPRKPQQEAARRLSRSPDLTAPMEIRKILQRQKDRDVRERLNLRSLPQGTVVRSSTMLYSSARNAGLQCHPVDKSLHVTVAISPKGQELLQPRTITSTTPTTPTLTTVTATTSKSPSLSGLQKGNVFSRVAMKSSSPSNYSSSDSKKKSAVSPCPSAASSPWKRTNRSASRECMTTESPTMPRSSRNDTQSIIELTTDEGNRRVRKSASADIRKRTKDKSLVTSVKTPMSMQKTVRKVASYNSDKGMDKEYKDNKKKIKKGKLDSNGESRRAHASKKNGVPKPSSGNKSRVSSERKQNMNEKKGNPVPKTETMKDLTVVPTMRQLATQRDSLLDTIAQQNVSPLDSESFFQHLLLRDIPSPTLSAASTLCRSSSVLQRAREFSEQVTGRTTRTAPYRTESTLGLLNIYLGQKRPVTESKFRSLDRRFSLLSRSPSPSYHHVTCPVRSHFSRFKKDSSRHEVEAGIFYSLSPSRSRTPESDGRESVKVRSSSEPPLLSSPTGAISKSHLPPVDIQRDAPSNMAPSARCQSQPSSPSAARSPACRRIRGTRSQTVKTVESIGGLRRRGIRARSAGDVEDAKQGHRSEWKTSSSLQAHSTSSLNISHITDHNEY</sequence>
<evidence type="ECO:0000256" key="1">
    <source>
        <dbReference type="SAM" id="MobiDB-lite"/>
    </source>
</evidence>
<dbReference type="STRING" id="105785.A0A2J7RN88"/>
<feature type="non-terminal residue" evidence="2">
    <location>
        <position position="705"/>
    </location>
</feature>
<evidence type="ECO:0000313" key="3">
    <source>
        <dbReference type="Proteomes" id="UP000235965"/>
    </source>
</evidence>
<comment type="caution">
    <text evidence="2">The sequence shown here is derived from an EMBL/GenBank/DDBJ whole genome shotgun (WGS) entry which is preliminary data.</text>
</comment>